<feature type="region of interest" description="Disordered" evidence="1">
    <location>
        <begin position="40"/>
        <end position="107"/>
    </location>
</feature>
<reference evidence="2" key="1">
    <citation type="submission" date="2023-05" db="EMBL/GenBank/DDBJ databases">
        <title>Nepenthes gracilis genome sequencing.</title>
        <authorList>
            <person name="Fukushima K."/>
        </authorList>
    </citation>
    <scope>NUCLEOTIDE SEQUENCE</scope>
    <source>
        <strain evidence="2">SING2019-196</strain>
    </source>
</reference>
<comment type="caution">
    <text evidence="2">The sequence shown here is derived from an EMBL/GenBank/DDBJ whole genome shotgun (WGS) entry which is preliminary data.</text>
</comment>
<proteinExistence type="predicted"/>
<dbReference type="AlphaFoldDB" id="A0AAD3TKN7"/>
<evidence type="ECO:0000313" key="3">
    <source>
        <dbReference type="Proteomes" id="UP001279734"/>
    </source>
</evidence>
<dbReference type="EMBL" id="BSYO01000038">
    <property type="protein sequence ID" value="GMH30713.1"/>
    <property type="molecule type" value="Genomic_DNA"/>
</dbReference>
<keyword evidence="3" id="KW-1185">Reference proteome</keyword>
<gene>
    <name evidence="2" type="ORF">Nepgr_032556</name>
</gene>
<sequence>MQGISCVLEEGVNTGGEPLTLSTRASRELEVEESIEPAYTSTLSWHGTPGDVPLVEGHEGSDAKAAAPAEVSHQEVLESEATEGLVAPQSHLGSKVPPIHHGMPLPE</sequence>
<dbReference type="Proteomes" id="UP001279734">
    <property type="component" value="Unassembled WGS sequence"/>
</dbReference>
<protein>
    <submittedName>
        <fullName evidence="2">Uncharacterized protein</fullName>
    </submittedName>
</protein>
<evidence type="ECO:0000313" key="2">
    <source>
        <dbReference type="EMBL" id="GMH30713.1"/>
    </source>
</evidence>
<name>A0AAD3TKN7_NEPGR</name>
<evidence type="ECO:0000256" key="1">
    <source>
        <dbReference type="SAM" id="MobiDB-lite"/>
    </source>
</evidence>
<organism evidence="2 3">
    <name type="scientific">Nepenthes gracilis</name>
    <name type="common">Slender pitcher plant</name>
    <dbReference type="NCBI Taxonomy" id="150966"/>
    <lineage>
        <taxon>Eukaryota</taxon>
        <taxon>Viridiplantae</taxon>
        <taxon>Streptophyta</taxon>
        <taxon>Embryophyta</taxon>
        <taxon>Tracheophyta</taxon>
        <taxon>Spermatophyta</taxon>
        <taxon>Magnoliopsida</taxon>
        <taxon>eudicotyledons</taxon>
        <taxon>Gunneridae</taxon>
        <taxon>Pentapetalae</taxon>
        <taxon>Caryophyllales</taxon>
        <taxon>Nepenthaceae</taxon>
        <taxon>Nepenthes</taxon>
    </lineage>
</organism>
<accession>A0AAD3TKN7</accession>